<keyword evidence="2" id="KW-0378">Hydrolase</keyword>
<evidence type="ECO:0000256" key="2">
    <source>
        <dbReference type="ARBA" id="ARBA00022801"/>
    </source>
</evidence>
<feature type="non-terminal residue" evidence="6">
    <location>
        <position position="315"/>
    </location>
</feature>
<dbReference type="InterPro" id="IPR014017">
    <property type="entry name" value="DNA_helicase_UvrD-like_C"/>
</dbReference>
<keyword evidence="1" id="KW-0547">Nucleotide-binding</keyword>
<evidence type="ECO:0000256" key="4">
    <source>
        <dbReference type="ARBA" id="ARBA00022840"/>
    </source>
</evidence>
<dbReference type="InterPro" id="IPR000212">
    <property type="entry name" value="DNA_helicase_UvrD/REP"/>
</dbReference>
<name>A0A0F9AYL1_9ZZZZ</name>
<dbReference type="EMBL" id="LAZR01052210">
    <property type="protein sequence ID" value="KKK83464.1"/>
    <property type="molecule type" value="Genomic_DNA"/>
</dbReference>
<dbReference type="GO" id="GO:0016787">
    <property type="term" value="F:hydrolase activity"/>
    <property type="evidence" value="ECO:0007669"/>
    <property type="project" value="UniProtKB-KW"/>
</dbReference>
<comment type="caution">
    <text evidence="6">The sequence shown here is derived from an EMBL/GenBank/DDBJ whole genome shotgun (WGS) entry which is preliminary data.</text>
</comment>
<protein>
    <recommendedName>
        <fullName evidence="5">UvrD-like helicase C-terminal domain-containing protein</fullName>
    </recommendedName>
</protein>
<dbReference type="Gene3D" id="3.40.50.300">
    <property type="entry name" value="P-loop containing nucleotide triphosphate hydrolases"/>
    <property type="match status" value="1"/>
</dbReference>
<dbReference type="SUPFAM" id="SSF52540">
    <property type="entry name" value="P-loop containing nucleoside triphosphate hydrolases"/>
    <property type="match status" value="1"/>
</dbReference>
<sequence length="315" mass="35199">MPLAQVLESAMSETSVWSHFAEPQRHANIRKFLLLVEAQQAEGLSLLEIRERLLANRNSHNVSKANVSAEGMDAVRIMTIHAAKGLQFPMVFLPAMDEKLSSKSGPVVFHESETGISMHYEEDYAKRSKLEPFRLQKLKEEEEQKRLFYVAVTRAMDYLCMSGAQFEGKKAHQGRLSYLDDAFGLSREDSTEERPFTLTHIDKAPLFKPPVAGIKDGPKHPDVAAYTSPIDYAPGATWINVTDDTKSIRKNHGRDWVITGTVLHLILEELSLRAISPSEAVKRAGELLAGKLPDGPRREEVTKRIAASMDMMASS</sequence>
<proteinExistence type="predicted"/>
<evidence type="ECO:0000313" key="6">
    <source>
        <dbReference type="EMBL" id="KKK83464.1"/>
    </source>
</evidence>
<dbReference type="PANTHER" id="PTHR11070:SF2">
    <property type="entry name" value="ATP-DEPENDENT DNA HELICASE SRS2"/>
    <property type="match status" value="1"/>
</dbReference>
<dbReference type="GO" id="GO:0043138">
    <property type="term" value="F:3'-5' DNA helicase activity"/>
    <property type="evidence" value="ECO:0007669"/>
    <property type="project" value="TreeGrafter"/>
</dbReference>
<dbReference type="GO" id="GO:0000725">
    <property type="term" value="P:recombinational repair"/>
    <property type="evidence" value="ECO:0007669"/>
    <property type="project" value="TreeGrafter"/>
</dbReference>
<evidence type="ECO:0000259" key="5">
    <source>
        <dbReference type="Pfam" id="PF13361"/>
    </source>
</evidence>
<keyword evidence="4" id="KW-0067">ATP-binding</keyword>
<reference evidence="6" key="1">
    <citation type="journal article" date="2015" name="Nature">
        <title>Complex archaea that bridge the gap between prokaryotes and eukaryotes.</title>
        <authorList>
            <person name="Spang A."/>
            <person name="Saw J.H."/>
            <person name="Jorgensen S.L."/>
            <person name="Zaremba-Niedzwiedzka K."/>
            <person name="Martijn J."/>
            <person name="Lind A.E."/>
            <person name="van Eijk R."/>
            <person name="Schleper C."/>
            <person name="Guy L."/>
            <person name="Ettema T.J."/>
        </authorList>
    </citation>
    <scope>NUCLEOTIDE SEQUENCE</scope>
</reference>
<dbReference type="Pfam" id="PF13361">
    <property type="entry name" value="UvrD_C"/>
    <property type="match status" value="1"/>
</dbReference>
<evidence type="ECO:0000256" key="1">
    <source>
        <dbReference type="ARBA" id="ARBA00022741"/>
    </source>
</evidence>
<keyword evidence="3" id="KW-0347">Helicase</keyword>
<dbReference type="GO" id="GO:0005829">
    <property type="term" value="C:cytosol"/>
    <property type="evidence" value="ECO:0007669"/>
    <property type="project" value="TreeGrafter"/>
</dbReference>
<dbReference type="InterPro" id="IPR027417">
    <property type="entry name" value="P-loop_NTPase"/>
</dbReference>
<evidence type="ECO:0000256" key="3">
    <source>
        <dbReference type="ARBA" id="ARBA00022806"/>
    </source>
</evidence>
<organism evidence="6">
    <name type="scientific">marine sediment metagenome</name>
    <dbReference type="NCBI Taxonomy" id="412755"/>
    <lineage>
        <taxon>unclassified sequences</taxon>
        <taxon>metagenomes</taxon>
        <taxon>ecological metagenomes</taxon>
    </lineage>
</organism>
<accession>A0A0F9AYL1</accession>
<dbReference type="GO" id="GO:0005524">
    <property type="term" value="F:ATP binding"/>
    <property type="evidence" value="ECO:0007669"/>
    <property type="project" value="UniProtKB-KW"/>
</dbReference>
<gene>
    <name evidence="6" type="ORF">LCGC14_2793100</name>
</gene>
<dbReference type="PANTHER" id="PTHR11070">
    <property type="entry name" value="UVRD / RECB / PCRA DNA HELICASE FAMILY MEMBER"/>
    <property type="match status" value="1"/>
</dbReference>
<dbReference type="AlphaFoldDB" id="A0A0F9AYL1"/>
<dbReference type="GO" id="GO:0003677">
    <property type="term" value="F:DNA binding"/>
    <property type="evidence" value="ECO:0007669"/>
    <property type="project" value="InterPro"/>
</dbReference>
<feature type="domain" description="UvrD-like helicase C-terminal" evidence="5">
    <location>
        <begin position="20"/>
        <end position="163"/>
    </location>
</feature>